<dbReference type="SUPFAM" id="SSF56935">
    <property type="entry name" value="Porins"/>
    <property type="match status" value="1"/>
</dbReference>
<dbReference type="AlphaFoldDB" id="A0A5B8VMD5"/>
<dbReference type="Pfam" id="PF00593">
    <property type="entry name" value="TonB_dep_Rec_b-barrel"/>
    <property type="match status" value="1"/>
</dbReference>
<evidence type="ECO:0000256" key="3">
    <source>
        <dbReference type="ARBA" id="ARBA00022452"/>
    </source>
</evidence>
<evidence type="ECO:0000256" key="4">
    <source>
        <dbReference type="ARBA" id="ARBA00022692"/>
    </source>
</evidence>
<keyword evidence="4 8" id="KW-0812">Transmembrane</keyword>
<keyword evidence="7 8" id="KW-0998">Cell outer membrane</keyword>
<keyword evidence="5" id="KW-0798">TonB box</keyword>
<proteinExistence type="inferred from homology"/>
<evidence type="ECO:0000256" key="6">
    <source>
        <dbReference type="ARBA" id="ARBA00023136"/>
    </source>
</evidence>
<keyword evidence="10" id="KW-0675">Receptor</keyword>
<dbReference type="EMBL" id="CP042434">
    <property type="protein sequence ID" value="QEC72697.1"/>
    <property type="molecule type" value="Genomic_DNA"/>
</dbReference>
<gene>
    <name evidence="10" type="ORF">FSB73_14430</name>
</gene>
<feature type="domain" description="TonB-dependent receptor-like beta-barrel" evidence="9">
    <location>
        <begin position="11"/>
        <end position="299"/>
    </location>
</feature>
<evidence type="ECO:0000256" key="2">
    <source>
        <dbReference type="ARBA" id="ARBA00022448"/>
    </source>
</evidence>
<protein>
    <submittedName>
        <fullName evidence="10">TonB-dependent receptor</fullName>
    </submittedName>
</protein>
<dbReference type="OrthoDB" id="9768177at2"/>
<evidence type="ECO:0000256" key="1">
    <source>
        <dbReference type="ARBA" id="ARBA00004571"/>
    </source>
</evidence>
<evidence type="ECO:0000256" key="5">
    <source>
        <dbReference type="ARBA" id="ARBA00023077"/>
    </source>
</evidence>
<dbReference type="Gene3D" id="2.40.170.20">
    <property type="entry name" value="TonB-dependent receptor, beta-barrel domain"/>
    <property type="match status" value="1"/>
</dbReference>
<dbReference type="InterPro" id="IPR036942">
    <property type="entry name" value="Beta-barrel_TonB_sf"/>
</dbReference>
<keyword evidence="6 8" id="KW-0472">Membrane</keyword>
<keyword evidence="3 8" id="KW-1134">Transmembrane beta strand</keyword>
<dbReference type="Proteomes" id="UP000321291">
    <property type="component" value="Chromosome"/>
</dbReference>
<dbReference type="PROSITE" id="PS52016">
    <property type="entry name" value="TONB_DEPENDENT_REC_3"/>
    <property type="match status" value="1"/>
</dbReference>
<name>A0A5B8VMD5_9BACT</name>
<sequence length="338" mass="37355">MSFAYGDQSAPGYTFSSQIGNSALKWELSGTKNIGLDFGLLKNRISGSIDWYDTRTKDLLLPRLLPSSTGVSSVIQNIGKTRNTGIEIALNTRNIESANFKWSSAITFTHNKESIEQLATGGQDDIADGWFIGYPVSVFFDYQKIGIWQTDEADQAAKYGEVPGEIKIKDQDGDGKITTSDRVVVGTAAPKWSGGFSNTFTYKGFDLNFYLFARVGQMINANYLRFKSGTTENQALHDYWTPENSTNAFPRPNAAGGVQYLSTLQYVSGSFLKLRNVTLGYTLPEALMSRFKMSSIRLYVSAVNPLTLSHTKDYDPERGGSENFPMTKSFLIGANIDL</sequence>
<keyword evidence="11" id="KW-1185">Reference proteome</keyword>
<accession>A0A5B8VMD5</accession>
<dbReference type="InterPro" id="IPR039426">
    <property type="entry name" value="TonB-dep_rcpt-like"/>
</dbReference>
<comment type="similarity">
    <text evidence="8">Belongs to the TonB-dependent receptor family.</text>
</comment>
<evidence type="ECO:0000256" key="7">
    <source>
        <dbReference type="ARBA" id="ARBA00023237"/>
    </source>
</evidence>
<evidence type="ECO:0000259" key="9">
    <source>
        <dbReference type="Pfam" id="PF00593"/>
    </source>
</evidence>
<organism evidence="10 11">
    <name type="scientific">Arachidicoccus ginsenosidivorans</name>
    <dbReference type="NCBI Taxonomy" id="496057"/>
    <lineage>
        <taxon>Bacteria</taxon>
        <taxon>Pseudomonadati</taxon>
        <taxon>Bacteroidota</taxon>
        <taxon>Chitinophagia</taxon>
        <taxon>Chitinophagales</taxon>
        <taxon>Chitinophagaceae</taxon>
        <taxon>Arachidicoccus</taxon>
    </lineage>
</organism>
<comment type="subcellular location">
    <subcellularLocation>
        <location evidence="1 8">Cell outer membrane</location>
        <topology evidence="1 8">Multi-pass membrane protein</topology>
    </subcellularLocation>
</comment>
<evidence type="ECO:0000256" key="8">
    <source>
        <dbReference type="PROSITE-ProRule" id="PRU01360"/>
    </source>
</evidence>
<dbReference type="GO" id="GO:0009279">
    <property type="term" value="C:cell outer membrane"/>
    <property type="evidence" value="ECO:0007669"/>
    <property type="project" value="UniProtKB-SubCell"/>
</dbReference>
<dbReference type="KEGG" id="agi:FSB73_14430"/>
<keyword evidence="2 8" id="KW-0813">Transport</keyword>
<evidence type="ECO:0000313" key="11">
    <source>
        <dbReference type="Proteomes" id="UP000321291"/>
    </source>
</evidence>
<reference evidence="10 11" key="1">
    <citation type="journal article" date="2017" name="Int. J. Syst. Evol. Microbiol.">
        <title>Arachidicoccus ginsenosidivorans sp. nov., with ginsenoside-converting activity isolated from ginseng cultivating soil.</title>
        <authorList>
            <person name="Siddiqi M.Z."/>
            <person name="Aslam Z."/>
            <person name="Im W.T."/>
        </authorList>
    </citation>
    <scope>NUCLEOTIDE SEQUENCE [LARGE SCALE GENOMIC DNA]</scope>
    <source>
        <strain evidence="10 11">Gsoil 809</strain>
    </source>
</reference>
<dbReference type="InterPro" id="IPR000531">
    <property type="entry name" value="Beta-barrel_TonB"/>
</dbReference>
<evidence type="ECO:0000313" key="10">
    <source>
        <dbReference type="EMBL" id="QEC72697.1"/>
    </source>
</evidence>